<feature type="domain" description="DRTGG" evidence="1">
    <location>
        <begin position="5"/>
        <end position="106"/>
    </location>
</feature>
<dbReference type="Gene3D" id="3.40.1390.20">
    <property type="entry name" value="HprK N-terminal domain-like"/>
    <property type="match status" value="1"/>
</dbReference>
<dbReference type="Proteomes" id="UP000279029">
    <property type="component" value="Chromosome"/>
</dbReference>
<reference evidence="2 3" key="1">
    <citation type="submission" date="2018-09" db="EMBL/GenBank/DDBJ databases">
        <authorList>
            <person name="Postec A."/>
        </authorList>
    </citation>
    <scope>NUCLEOTIDE SEQUENCE [LARGE SCALE GENOMIC DNA]</scope>
    <source>
        <strain evidence="2">70B-A</strain>
    </source>
</reference>
<accession>A0A3P7PN29</accession>
<gene>
    <name evidence="2" type="ORF">PATL70BA_0108</name>
</gene>
<dbReference type="OrthoDB" id="9800356at2"/>
<name>A0A3P7PN29_9FIRM</name>
<evidence type="ECO:0000259" key="1">
    <source>
        <dbReference type="Pfam" id="PF07085"/>
    </source>
</evidence>
<evidence type="ECO:0000313" key="3">
    <source>
        <dbReference type="Proteomes" id="UP000279029"/>
    </source>
</evidence>
<dbReference type="InterPro" id="IPR028979">
    <property type="entry name" value="Ser_kin/Pase_Hpr-like_N_sf"/>
</dbReference>
<dbReference type="KEGG" id="cbar:PATL70BA_0108"/>
<dbReference type="RefSeq" id="WP_125135534.1">
    <property type="nucleotide sequence ID" value="NZ_LR130778.1"/>
</dbReference>
<dbReference type="EMBL" id="LR130778">
    <property type="protein sequence ID" value="VDN45947.1"/>
    <property type="molecule type" value="Genomic_DNA"/>
</dbReference>
<dbReference type="AlphaFoldDB" id="A0A3P7PN29"/>
<dbReference type="InterPro" id="IPR010766">
    <property type="entry name" value="DRTGG"/>
</dbReference>
<proteinExistence type="predicted"/>
<sequence length="111" mass="11954">MTINDVQEILNATVVTQSSYENNEVLSGFVGDLLSVVMGKAKEQCAWITIQGHINIIAVGTLINVGCIIVSEGFKVDEDAIKKANEEEIVIMTTHLSSFEAASLLSKNGLE</sequence>
<evidence type="ECO:0000313" key="2">
    <source>
        <dbReference type="EMBL" id="VDN45947.1"/>
    </source>
</evidence>
<protein>
    <recommendedName>
        <fullName evidence="1">DRTGG domain-containing protein</fullName>
    </recommendedName>
</protein>
<dbReference type="Pfam" id="PF07085">
    <property type="entry name" value="DRTGG"/>
    <property type="match status" value="1"/>
</dbReference>
<keyword evidence="3" id="KW-1185">Reference proteome</keyword>
<dbReference type="SUPFAM" id="SSF75138">
    <property type="entry name" value="HprK N-terminal domain-like"/>
    <property type="match status" value="1"/>
</dbReference>
<organism evidence="2 3">
    <name type="scientific">Petrocella atlantisensis</name>
    <dbReference type="NCBI Taxonomy" id="2173034"/>
    <lineage>
        <taxon>Bacteria</taxon>
        <taxon>Bacillati</taxon>
        <taxon>Bacillota</taxon>
        <taxon>Clostridia</taxon>
        <taxon>Lachnospirales</taxon>
        <taxon>Vallitaleaceae</taxon>
        <taxon>Petrocella</taxon>
    </lineage>
</organism>